<feature type="DNA-binding region" description="Homeobox" evidence="7">
    <location>
        <begin position="60"/>
        <end position="119"/>
    </location>
</feature>
<dbReference type="InterPro" id="IPR001356">
    <property type="entry name" value="HD"/>
</dbReference>
<keyword evidence="6 7" id="KW-0539">Nucleus</keyword>
<dbReference type="GeneID" id="106529086"/>
<dbReference type="GO" id="GO:0021983">
    <property type="term" value="P:pituitary gland development"/>
    <property type="evidence" value="ECO:0007669"/>
    <property type="project" value="TreeGrafter"/>
</dbReference>
<evidence type="ECO:0000256" key="7">
    <source>
        <dbReference type="PROSITE-ProRule" id="PRU00108"/>
    </source>
</evidence>
<evidence type="ECO:0000313" key="11">
    <source>
        <dbReference type="Proteomes" id="UP000192220"/>
    </source>
</evidence>
<dbReference type="InterPro" id="IPR009057">
    <property type="entry name" value="Homeodomain-like_sf"/>
</dbReference>
<evidence type="ECO:0000256" key="4">
    <source>
        <dbReference type="ARBA" id="ARBA00023125"/>
    </source>
</evidence>
<dbReference type="CDD" id="cd00086">
    <property type="entry name" value="homeodomain"/>
    <property type="match status" value="1"/>
</dbReference>
<evidence type="ECO:0000256" key="2">
    <source>
        <dbReference type="ARBA" id="ARBA00006791"/>
    </source>
</evidence>
<evidence type="ECO:0000259" key="10">
    <source>
        <dbReference type="PROSITE" id="PS50071"/>
    </source>
</evidence>
<evidence type="ECO:0000256" key="8">
    <source>
        <dbReference type="RuleBase" id="RU000682"/>
    </source>
</evidence>
<proteinExistence type="inferred from homology"/>
<keyword evidence="3" id="KW-0217">Developmental protein</keyword>
<dbReference type="SMART" id="SM00389">
    <property type="entry name" value="HOX"/>
    <property type="match status" value="1"/>
</dbReference>
<dbReference type="InterPro" id="IPR017970">
    <property type="entry name" value="Homeobox_CS"/>
</dbReference>
<keyword evidence="5 7" id="KW-0371">Homeobox</keyword>
<name>A0A2I4CIS3_AUSLI</name>
<dbReference type="AlphaFoldDB" id="A0A2I4CIS3"/>
<evidence type="ECO:0000256" key="1">
    <source>
        <dbReference type="ARBA" id="ARBA00004123"/>
    </source>
</evidence>
<reference evidence="12" key="1">
    <citation type="submission" date="2025-08" db="UniProtKB">
        <authorList>
            <consortium name="RefSeq"/>
        </authorList>
    </citation>
    <scope>IDENTIFICATION</scope>
    <source>
        <strain evidence="12">Quisiro</strain>
        <tissue evidence="12">Liver</tissue>
    </source>
</reference>
<dbReference type="RefSeq" id="XP_013879882.1">
    <property type="nucleotide sequence ID" value="XM_014024428.1"/>
</dbReference>
<sequence>MEGTLPAFYIQQILGLDQKHETSRKLHQPWTELGSEQNRENRFCSKQQNSVRPTSSWYVGRRPRTAFTSRQVSTLQSVFQVNCYPGIQLREQLAGQLDLDEDRIQIWFQNRRAKLRRSLRETRLQLVQTDLRARAEVEGHLKVKQEAPGETAQQPEDEEEEE</sequence>
<feature type="region of interest" description="Disordered" evidence="9">
    <location>
        <begin position="137"/>
        <end position="162"/>
    </location>
</feature>
<evidence type="ECO:0000256" key="3">
    <source>
        <dbReference type="ARBA" id="ARBA00022473"/>
    </source>
</evidence>
<feature type="domain" description="Homeobox" evidence="10">
    <location>
        <begin position="58"/>
        <end position="118"/>
    </location>
</feature>
<feature type="compositionally biased region" description="Basic and acidic residues" evidence="9">
    <location>
        <begin position="137"/>
        <end position="147"/>
    </location>
</feature>
<comment type="similarity">
    <text evidence="2">Belongs to the ANF homeobox family.</text>
</comment>
<protein>
    <submittedName>
        <fullName evidence="12">Homeobox expressed in ES cells 1</fullName>
    </submittedName>
</protein>
<dbReference type="GO" id="GO:0001227">
    <property type="term" value="F:DNA-binding transcription repressor activity, RNA polymerase II-specific"/>
    <property type="evidence" value="ECO:0007669"/>
    <property type="project" value="TreeGrafter"/>
</dbReference>
<dbReference type="KEGG" id="alim:106529086"/>
<evidence type="ECO:0000256" key="6">
    <source>
        <dbReference type="ARBA" id="ARBA00023242"/>
    </source>
</evidence>
<gene>
    <name evidence="12" type="primary">LOC106529086</name>
</gene>
<keyword evidence="4 7" id="KW-0238">DNA-binding</keyword>
<keyword evidence="11" id="KW-1185">Reference proteome</keyword>
<dbReference type="InParanoid" id="A0A2I4CIS3"/>
<dbReference type="InterPro" id="IPR043402">
    <property type="entry name" value="Hesx1"/>
</dbReference>
<dbReference type="PANTHER" id="PTHR46966:SF1">
    <property type="entry name" value="HOMEOBOX EXPRESSED IN ES CELLS 1"/>
    <property type="match status" value="1"/>
</dbReference>
<evidence type="ECO:0000256" key="9">
    <source>
        <dbReference type="SAM" id="MobiDB-lite"/>
    </source>
</evidence>
<dbReference type="PANTHER" id="PTHR46966">
    <property type="entry name" value="HOMEOBOX EXPRESSED IN ES CELLS 1"/>
    <property type="match status" value="1"/>
</dbReference>
<dbReference type="FunFam" id="1.10.10.60:FF:000214">
    <property type="entry name" value="Homeobox expressed in ES cells 1"/>
    <property type="match status" value="1"/>
</dbReference>
<dbReference type="Gene3D" id="1.10.10.60">
    <property type="entry name" value="Homeodomain-like"/>
    <property type="match status" value="1"/>
</dbReference>
<dbReference type="GO" id="GO:0000978">
    <property type="term" value="F:RNA polymerase II cis-regulatory region sequence-specific DNA binding"/>
    <property type="evidence" value="ECO:0007669"/>
    <property type="project" value="TreeGrafter"/>
</dbReference>
<dbReference type="PROSITE" id="PS50071">
    <property type="entry name" value="HOMEOBOX_2"/>
    <property type="match status" value="1"/>
</dbReference>
<comment type="subcellular location">
    <subcellularLocation>
        <location evidence="1 7 8">Nucleus</location>
    </subcellularLocation>
</comment>
<organism evidence="11 12">
    <name type="scientific">Austrofundulus limnaeus</name>
    <name type="common">Annual killifish</name>
    <dbReference type="NCBI Taxonomy" id="52670"/>
    <lineage>
        <taxon>Eukaryota</taxon>
        <taxon>Metazoa</taxon>
        <taxon>Chordata</taxon>
        <taxon>Craniata</taxon>
        <taxon>Vertebrata</taxon>
        <taxon>Euteleostomi</taxon>
        <taxon>Actinopterygii</taxon>
        <taxon>Neopterygii</taxon>
        <taxon>Teleostei</taxon>
        <taxon>Neoteleostei</taxon>
        <taxon>Acanthomorphata</taxon>
        <taxon>Ovalentaria</taxon>
        <taxon>Atherinomorphae</taxon>
        <taxon>Cyprinodontiformes</taxon>
        <taxon>Rivulidae</taxon>
        <taxon>Austrofundulus</taxon>
    </lineage>
</organism>
<dbReference type="GO" id="GO:0005634">
    <property type="term" value="C:nucleus"/>
    <property type="evidence" value="ECO:0007669"/>
    <property type="project" value="UniProtKB-SubCell"/>
</dbReference>
<dbReference type="Proteomes" id="UP000192220">
    <property type="component" value="Unplaced"/>
</dbReference>
<accession>A0A2I4CIS3</accession>
<dbReference type="OrthoDB" id="6159439at2759"/>
<dbReference type="STRING" id="52670.A0A2I4CIS3"/>
<evidence type="ECO:0000313" key="12">
    <source>
        <dbReference type="RefSeq" id="XP_013879882.1"/>
    </source>
</evidence>
<dbReference type="PROSITE" id="PS00027">
    <property type="entry name" value="HOMEOBOX_1"/>
    <property type="match status" value="1"/>
</dbReference>
<dbReference type="Pfam" id="PF00046">
    <property type="entry name" value="Homeodomain"/>
    <property type="match status" value="1"/>
</dbReference>
<evidence type="ECO:0000256" key="5">
    <source>
        <dbReference type="ARBA" id="ARBA00023155"/>
    </source>
</evidence>
<dbReference type="SUPFAM" id="SSF46689">
    <property type="entry name" value="Homeodomain-like"/>
    <property type="match status" value="1"/>
</dbReference>